<accession>A0A0G4KYI9</accession>
<sequence length="418" mass="48649">MFEEASVVTLVFRKYLNCPFRRSCPAESGLVAELPVAPIPSWPLQAGLITYRSLLKLILAPCSSSSSLQAPKITWSRPRRKGLDESGILATSIKMPLHLLGKKSWNVYNADNIARVRRDEAAAKASEEAEEQRMQEVDAERRLAILRGEEPPPLPEPSPEQAVVRRDRHASGHERKKRKRTGEDDTDFELRIAQERSAVVRTHEEDVSRRKTSSAPIVDRNGHIDLFGEERKANRRSEKNEEAEKEAEKKKREYEDQYRMRLSSAPGRGGMLNPWYSKTADDGTQPDGFQASEKDVWGNEDPGRKKRAADRITSSDPLAMMKRGAAKVREVKNERQKLQQERDAELEKMRRDDRRRERLEREERRSGRRHRDRKRDEVSKLDGHEENRDRRESRHHDRRRPSSSARHQQDERHRRRDD</sequence>
<dbReference type="PANTHER" id="PTHR22093:SF0">
    <property type="entry name" value="LEUKOCYTE RECEPTOR CLUSTER MEMBER 1"/>
    <property type="match status" value="1"/>
</dbReference>
<dbReference type="Proteomes" id="UP000045706">
    <property type="component" value="Unassembled WGS sequence"/>
</dbReference>
<evidence type="ECO:0000259" key="2">
    <source>
        <dbReference type="SMART" id="SM01083"/>
    </source>
</evidence>
<feature type="compositionally biased region" description="Basic and acidic residues" evidence="1">
    <location>
        <begin position="163"/>
        <end position="173"/>
    </location>
</feature>
<feature type="compositionally biased region" description="Basic and acidic residues" evidence="1">
    <location>
        <begin position="292"/>
        <end position="303"/>
    </location>
</feature>
<dbReference type="InterPro" id="IPR039875">
    <property type="entry name" value="LENG1-like"/>
</dbReference>
<organism evidence="3 4">
    <name type="scientific">Verticillium longisporum</name>
    <name type="common">Verticillium dahliae var. longisporum</name>
    <dbReference type="NCBI Taxonomy" id="100787"/>
    <lineage>
        <taxon>Eukaryota</taxon>
        <taxon>Fungi</taxon>
        <taxon>Dikarya</taxon>
        <taxon>Ascomycota</taxon>
        <taxon>Pezizomycotina</taxon>
        <taxon>Sordariomycetes</taxon>
        <taxon>Hypocreomycetidae</taxon>
        <taxon>Glomerellales</taxon>
        <taxon>Plectosphaerellaceae</taxon>
        <taxon>Verticillium</taxon>
    </lineage>
</organism>
<name>A0A0G4KYI9_VERLO</name>
<feature type="compositionally biased region" description="Basic and acidic residues" evidence="1">
    <location>
        <begin position="407"/>
        <end position="418"/>
    </location>
</feature>
<dbReference type="PANTHER" id="PTHR22093">
    <property type="entry name" value="LEUKOCYTE RECEPTOR CLUSTER LRC MEMBER 1"/>
    <property type="match status" value="1"/>
</dbReference>
<feature type="compositionally biased region" description="Basic and acidic residues" evidence="1">
    <location>
        <begin position="327"/>
        <end position="365"/>
    </location>
</feature>
<dbReference type="AlphaFoldDB" id="A0A0G4KYI9"/>
<feature type="domain" description="CBF1-interacting co-repressor CIR N-terminal" evidence="2">
    <location>
        <begin position="104"/>
        <end position="140"/>
    </location>
</feature>
<dbReference type="EMBL" id="CVQI01005446">
    <property type="protein sequence ID" value="CRK14834.1"/>
    <property type="molecule type" value="Genomic_DNA"/>
</dbReference>
<feature type="region of interest" description="Disordered" evidence="1">
    <location>
        <begin position="146"/>
        <end position="418"/>
    </location>
</feature>
<protein>
    <recommendedName>
        <fullName evidence="2">CBF1-interacting co-repressor CIR N-terminal domain-containing protein</fullName>
    </recommendedName>
</protein>
<gene>
    <name evidence="3" type="ORF">BN1723_010489</name>
</gene>
<dbReference type="Pfam" id="PF10197">
    <property type="entry name" value="Cir_N"/>
    <property type="match status" value="1"/>
</dbReference>
<dbReference type="SMART" id="SM01083">
    <property type="entry name" value="Cir_N"/>
    <property type="match status" value="1"/>
</dbReference>
<proteinExistence type="predicted"/>
<dbReference type="InterPro" id="IPR019339">
    <property type="entry name" value="CIR_N_dom"/>
</dbReference>
<feature type="compositionally biased region" description="Basic and acidic residues" evidence="1">
    <location>
        <begin position="220"/>
        <end position="259"/>
    </location>
</feature>
<evidence type="ECO:0000313" key="3">
    <source>
        <dbReference type="EMBL" id="CRK14834.1"/>
    </source>
</evidence>
<reference evidence="4" key="1">
    <citation type="submission" date="2015-05" db="EMBL/GenBank/DDBJ databases">
        <authorList>
            <person name="Fogelqvist Johan"/>
        </authorList>
    </citation>
    <scope>NUCLEOTIDE SEQUENCE [LARGE SCALE GENOMIC DNA]</scope>
</reference>
<evidence type="ECO:0000256" key="1">
    <source>
        <dbReference type="SAM" id="MobiDB-lite"/>
    </source>
</evidence>
<feature type="compositionally biased region" description="Basic and acidic residues" evidence="1">
    <location>
        <begin position="374"/>
        <end position="395"/>
    </location>
</feature>
<evidence type="ECO:0000313" key="4">
    <source>
        <dbReference type="Proteomes" id="UP000045706"/>
    </source>
</evidence>